<feature type="domain" description="N-acetyltransferase" evidence="3">
    <location>
        <begin position="1"/>
        <end position="161"/>
    </location>
</feature>
<dbReference type="NCBIfam" id="NF040504">
    <property type="entry name" value="resist_ArsN1b"/>
    <property type="match status" value="1"/>
</dbReference>
<dbReference type="RefSeq" id="WP_067084414.1">
    <property type="nucleotide sequence ID" value="NZ_LRFG02000003.1"/>
</dbReference>
<evidence type="ECO:0000256" key="1">
    <source>
        <dbReference type="ARBA" id="ARBA00022679"/>
    </source>
</evidence>
<dbReference type="CDD" id="cd04301">
    <property type="entry name" value="NAT_SF"/>
    <property type="match status" value="1"/>
</dbReference>
<dbReference type="PANTHER" id="PTHR43072:SF23">
    <property type="entry name" value="UPF0039 PROTEIN C11D3.02C"/>
    <property type="match status" value="1"/>
</dbReference>
<dbReference type="PANTHER" id="PTHR43072">
    <property type="entry name" value="N-ACETYLTRANSFERASE"/>
    <property type="match status" value="1"/>
</dbReference>
<comment type="caution">
    <text evidence="4">The sequence shown here is derived from an EMBL/GenBank/DDBJ whole genome shotgun (WGS) entry which is preliminary data.</text>
</comment>
<keyword evidence="2" id="KW-0012">Acyltransferase</keyword>
<evidence type="ECO:0000313" key="5">
    <source>
        <dbReference type="Proteomes" id="UP000218427"/>
    </source>
</evidence>
<reference evidence="4" key="1">
    <citation type="submission" date="2017-08" db="EMBL/GenBank/DDBJ databases">
        <title>Microbulbifer marisrubri sp. nov., a halophilic alphaproteobacterium isolated from marine sediment of the Yellow Sea, China.</title>
        <authorList>
            <person name="Zhang G."/>
            <person name="Xiong Q."/>
        </authorList>
    </citation>
    <scope>NUCLEOTIDE SEQUENCE [LARGE SCALE GENOMIC DNA]</scope>
    <source>
        <strain evidence="4">WRN-8</strain>
    </source>
</reference>
<name>A0ABX4HZF3_9GAMM</name>
<sequence length="166" mass="18594">MIRSARRSDAASVVKIYNHYVEKTAATFETQPLAVEDMASRIVGCQRDNLPWLVAEDAGEVIGYCYATKWKGRAAYRYSVEASIYLDASLLSRGWGTRLYGQLLKELESLGIHAVICGITLPNAASVALHEKLGMEKVAHFKEVGHKFGAWIDVGYWQRLLNTEDR</sequence>
<protein>
    <submittedName>
        <fullName evidence="4">N-acetyltransferase</fullName>
    </submittedName>
</protein>
<dbReference type="EMBL" id="LRFG02000003">
    <property type="protein sequence ID" value="PCO05087.1"/>
    <property type="molecule type" value="Genomic_DNA"/>
</dbReference>
<dbReference type="Pfam" id="PF13420">
    <property type="entry name" value="Acetyltransf_4"/>
    <property type="match status" value="1"/>
</dbReference>
<dbReference type="InterPro" id="IPR000182">
    <property type="entry name" value="GNAT_dom"/>
</dbReference>
<organism evidence="4 5">
    <name type="scientific">Microbulbifer flavimaris</name>
    <dbReference type="NCBI Taxonomy" id="1781068"/>
    <lineage>
        <taxon>Bacteria</taxon>
        <taxon>Pseudomonadati</taxon>
        <taxon>Pseudomonadota</taxon>
        <taxon>Gammaproteobacteria</taxon>
        <taxon>Cellvibrionales</taxon>
        <taxon>Microbulbiferaceae</taxon>
        <taxon>Microbulbifer</taxon>
    </lineage>
</organism>
<accession>A0ABX4HZF3</accession>
<gene>
    <name evidence="4" type="ORF">AWR36_010165</name>
</gene>
<evidence type="ECO:0000256" key="2">
    <source>
        <dbReference type="ARBA" id="ARBA00023315"/>
    </source>
</evidence>
<evidence type="ECO:0000259" key="3">
    <source>
        <dbReference type="PROSITE" id="PS51186"/>
    </source>
</evidence>
<dbReference type="PROSITE" id="PS51186">
    <property type="entry name" value="GNAT"/>
    <property type="match status" value="1"/>
</dbReference>
<dbReference type="Proteomes" id="UP000218427">
    <property type="component" value="Unassembled WGS sequence"/>
</dbReference>
<dbReference type="SUPFAM" id="SSF55729">
    <property type="entry name" value="Acyl-CoA N-acyltransferases (Nat)"/>
    <property type="match status" value="1"/>
</dbReference>
<dbReference type="Gene3D" id="3.40.630.30">
    <property type="match status" value="1"/>
</dbReference>
<keyword evidence="1" id="KW-0808">Transferase</keyword>
<dbReference type="InterPro" id="IPR016181">
    <property type="entry name" value="Acyl_CoA_acyltransferase"/>
</dbReference>
<proteinExistence type="predicted"/>
<keyword evidence="5" id="KW-1185">Reference proteome</keyword>
<evidence type="ECO:0000313" key="4">
    <source>
        <dbReference type="EMBL" id="PCO05087.1"/>
    </source>
</evidence>